<evidence type="ECO:0000256" key="9">
    <source>
        <dbReference type="RuleBase" id="RU361183"/>
    </source>
</evidence>
<evidence type="ECO:0000313" key="12">
    <source>
        <dbReference type="EMBL" id="CEF61332.2"/>
    </source>
</evidence>
<keyword evidence="7" id="KW-1015">Disulfide bond</keyword>
<comment type="caution">
    <text evidence="8">Lacks conserved residue(s) required for the propagation of feature annotation.</text>
</comment>
<evidence type="ECO:0000256" key="4">
    <source>
        <dbReference type="ARBA" id="ARBA00022801"/>
    </source>
</evidence>
<dbReference type="GeneID" id="36373700"/>
<dbReference type="PANTHER" id="PTHR10127">
    <property type="entry name" value="DISCOIDIN, CUB, EGF, LAMININ , AND ZINC METALLOPROTEASE DOMAIN CONTAINING"/>
    <property type="match status" value="1"/>
</dbReference>
<dbReference type="WBParaSite" id="SRAE_0000045800.1">
    <property type="protein sequence ID" value="SRAE_0000045800.1"/>
    <property type="gene ID" value="WBGene00256202"/>
</dbReference>
<evidence type="ECO:0000256" key="7">
    <source>
        <dbReference type="ARBA" id="ARBA00023157"/>
    </source>
</evidence>
<dbReference type="EC" id="3.4.24.-" evidence="9"/>
<keyword evidence="10" id="KW-0472">Membrane</keyword>
<keyword evidence="6 9" id="KW-0482">Metalloprotease</keyword>
<dbReference type="OrthoDB" id="291007at2759"/>
<keyword evidence="10" id="KW-1133">Transmembrane helix</keyword>
<accession>A0A090KZP6</accession>
<evidence type="ECO:0000313" key="13">
    <source>
        <dbReference type="Proteomes" id="UP000035682"/>
    </source>
</evidence>
<dbReference type="InterPro" id="IPR001506">
    <property type="entry name" value="Peptidase_M12A"/>
</dbReference>
<evidence type="ECO:0000259" key="11">
    <source>
        <dbReference type="PROSITE" id="PS51864"/>
    </source>
</evidence>
<dbReference type="PANTHER" id="PTHR10127:SF780">
    <property type="entry name" value="METALLOENDOPEPTIDASE"/>
    <property type="match status" value="1"/>
</dbReference>
<keyword evidence="2 9" id="KW-0645">Protease</keyword>
<dbReference type="InterPro" id="IPR024079">
    <property type="entry name" value="MetalloPept_cat_dom_sf"/>
</dbReference>
<dbReference type="AlphaFoldDB" id="A0A090KZP6"/>
<evidence type="ECO:0000256" key="5">
    <source>
        <dbReference type="ARBA" id="ARBA00022833"/>
    </source>
</evidence>
<dbReference type="Proteomes" id="UP000035682">
    <property type="component" value="Unplaced"/>
</dbReference>
<dbReference type="EMBL" id="LN609407">
    <property type="protein sequence ID" value="CEF61332.2"/>
    <property type="molecule type" value="Genomic_DNA"/>
</dbReference>
<dbReference type="SMART" id="SM00235">
    <property type="entry name" value="ZnMc"/>
    <property type="match status" value="1"/>
</dbReference>
<dbReference type="InterPro" id="IPR006026">
    <property type="entry name" value="Peptidase_Metallo"/>
</dbReference>
<proteinExistence type="predicted"/>
<dbReference type="PROSITE" id="PS51864">
    <property type="entry name" value="ASTACIN"/>
    <property type="match status" value="1"/>
</dbReference>
<reference evidence="13" key="1">
    <citation type="submission" date="2014-09" db="EMBL/GenBank/DDBJ databases">
        <authorList>
            <person name="Martin A.A."/>
        </authorList>
    </citation>
    <scope>NUCLEOTIDE SEQUENCE</scope>
    <source>
        <strain evidence="13">ED321</strain>
    </source>
</reference>
<evidence type="ECO:0000313" key="15">
    <source>
        <dbReference type="WormBase" id="SRAE_0000045800"/>
    </source>
</evidence>
<dbReference type="RefSeq" id="XP_024500541.1">
    <property type="nucleotide sequence ID" value="XM_024646350.1"/>
</dbReference>
<gene>
    <name evidence="12 14 15" type="ORF">SRAE_0000045800</name>
</gene>
<dbReference type="Pfam" id="PF01400">
    <property type="entry name" value="Astacin"/>
    <property type="match status" value="1"/>
</dbReference>
<evidence type="ECO:0000256" key="2">
    <source>
        <dbReference type="ARBA" id="ARBA00022670"/>
    </source>
</evidence>
<protein>
    <recommendedName>
        <fullName evidence="9">Metalloendopeptidase</fullName>
        <ecNumber evidence="9">3.4.24.-</ecNumber>
    </recommendedName>
</protein>
<dbReference type="Gene3D" id="3.40.390.10">
    <property type="entry name" value="Collagenase (Catalytic Domain)"/>
    <property type="match status" value="1"/>
</dbReference>
<dbReference type="CTD" id="36373700"/>
<reference evidence="12" key="2">
    <citation type="submission" date="2014-09" db="EMBL/GenBank/DDBJ databases">
        <authorList>
            <person name="Aslett A.Martin."/>
        </authorList>
    </citation>
    <scope>NUCLEOTIDE SEQUENCE</scope>
    <source>
        <strain evidence="12">ED321 Heterogonic</strain>
    </source>
</reference>
<keyword evidence="5 9" id="KW-0862">Zinc</keyword>
<feature type="domain" description="Peptidase M12A" evidence="11">
    <location>
        <begin position="67"/>
        <end position="259"/>
    </location>
</feature>
<dbReference type="SUPFAM" id="SSF55486">
    <property type="entry name" value="Metalloproteases ('zincins'), catalytic domain"/>
    <property type="match status" value="1"/>
</dbReference>
<evidence type="ECO:0000256" key="10">
    <source>
        <dbReference type="SAM" id="Phobius"/>
    </source>
</evidence>
<keyword evidence="4 9" id="KW-0378">Hydrolase</keyword>
<dbReference type="SUPFAM" id="SSF49854">
    <property type="entry name" value="Spermadhesin, CUB domain"/>
    <property type="match status" value="1"/>
</dbReference>
<dbReference type="WormBase" id="SRAE_0000045800">
    <property type="protein sequence ID" value="SRP10923"/>
    <property type="gene ID" value="WBGene00256202"/>
</dbReference>
<dbReference type="GO" id="GO:0006508">
    <property type="term" value="P:proteolysis"/>
    <property type="evidence" value="ECO:0007669"/>
    <property type="project" value="UniProtKB-KW"/>
</dbReference>
<evidence type="ECO:0000313" key="14">
    <source>
        <dbReference type="WBParaSite" id="SRAE_0000045800.1"/>
    </source>
</evidence>
<reference evidence="14" key="3">
    <citation type="submission" date="2020-12" db="UniProtKB">
        <authorList>
            <consortium name="WormBaseParasite"/>
        </authorList>
    </citation>
    <scope>IDENTIFICATION</scope>
</reference>
<dbReference type="GO" id="GO:0008270">
    <property type="term" value="F:zinc ion binding"/>
    <property type="evidence" value="ECO:0007669"/>
    <property type="project" value="InterPro"/>
</dbReference>
<keyword evidence="10" id="KW-0812">Transmembrane</keyword>
<comment type="cofactor">
    <cofactor evidence="9">
        <name>Zn(2+)</name>
        <dbReference type="ChEBI" id="CHEBI:29105"/>
    </cofactor>
    <text evidence="9">Binds 1 zinc ion per subunit.</text>
</comment>
<evidence type="ECO:0000256" key="8">
    <source>
        <dbReference type="PROSITE-ProRule" id="PRU01211"/>
    </source>
</evidence>
<name>A0A090KZP6_STRRB</name>
<evidence type="ECO:0000256" key="1">
    <source>
        <dbReference type="ARBA" id="ARBA00022536"/>
    </source>
</evidence>
<dbReference type="InterPro" id="IPR035914">
    <property type="entry name" value="Sperma_CUB_dom_sf"/>
</dbReference>
<dbReference type="GO" id="GO:0004222">
    <property type="term" value="F:metalloendopeptidase activity"/>
    <property type="evidence" value="ECO:0007669"/>
    <property type="project" value="UniProtKB-UniRule"/>
</dbReference>
<keyword evidence="1" id="KW-0245">EGF-like domain</keyword>
<dbReference type="OMA" id="INKYYEC"/>
<keyword evidence="13" id="KW-1185">Reference proteome</keyword>
<evidence type="ECO:0000256" key="3">
    <source>
        <dbReference type="ARBA" id="ARBA00022723"/>
    </source>
</evidence>
<feature type="active site" evidence="8">
    <location>
        <position position="159"/>
    </location>
</feature>
<feature type="transmembrane region" description="Helical" evidence="10">
    <location>
        <begin position="7"/>
        <end position="26"/>
    </location>
</feature>
<evidence type="ECO:0000256" key="6">
    <source>
        <dbReference type="ARBA" id="ARBA00023049"/>
    </source>
</evidence>
<dbReference type="PRINTS" id="PR00480">
    <property type="entry name" value="ASTACIN"/>
</dbReference>
<sequence>MTNLKAVFLYSTVCNLYILFSVINLTNCYTDEELEKVRYLKRSIMQINYTNYIIEEKDFITSIRKKRKVLMKQYKWVSPINYYVHYTINFRFVFSVVKMIEKETCIKFQRQKKIPPSSSGIRFIFSRKCSSFMGKQFEEGWQDVGIGHQCHNFGGILHETLHALGLINEQCRLDRKFYVTIFDKNINEECRNNFDKFSKQICYQFPYDYGSIMHDGMYAYSKNGMKTLIPNNRLYELTVGQREMCSFTDIKALNYHYCSKVCTKKIFCANYGYQNPKNCNKCKCVEGFGGVYCNSYSRNNRYCGNSIISVKKNVNFLKIHGKKNCFYHLNSKKQKKILIGILKINMEQSYSTTCNSNNAFEVKYMEDKSITGARFCHQKFARLIESKSSHVILYYRSSKHYNNVFIYFKEII</sequence>
<organism evidence="12">
    <name type="scientific">Strongyloides ratti</name>
    <name type="common">Parasitic roundworm</name>
    <dbReference type="NCBI Taxonomy" id="34506"/>
    <lineage>
        <taxon>Eukaryota</taxon>
        <taxon>Metazoa</taxon>
        <taxon>Ecdysozoa</taxon>
        <taxon>Nematoda</taxon>
        <taxon>Chromadorea</taxon>
        <taxon>Rhabditida</taxon>
        <taxon>Tylenchina</taxon>
        <taxon>Panagrolaimomorpha</taxon>
        <taxon>Strongyloidoidea</taxon>
        <taxon>Strongyloididae</taxon>
        <taxon>Strongyloides</taxon>
    </lineage>
</organism>
<keyword evidence="3 9" id="KW-0479">Metal-binding</keyword>